<comment type="similarity">
    <text evidence="1 7">Belongs to the bacterial ribosomal protein bS20 family.</text>
</comment>
<evidence type="ECO:0000256" key="3">
    <source>
        <dbReference type="ARBA" id="ARBA00022884"/>
    </source>
</evidence>
<dbReference type="Pfam" id="PF01649">
    <property type="entry name" value="Ribosomal_S20p"/>
    <property type="match status" value="1"/>
</dbReference>
<evidence type="ECO:0000256" key="5">
    <source>
        <dbReference type="ARBA" id="ARBA00023274"/>
    </source>
</evidence>
<feature type="compositionally biased region" description="Basic residues" evidence="8">
    <location>
        <begin position="7"/>
        <end position="23"/>
    </location>
</feature>
<keyword evidence="3 7" id="KW-0694">RNA-binding</keyword>
<dbReference type="EMBL" id="JAZGQL010000029">
    <property type="protein sequence ID" value="MEE6310921.1"/>
    <property type="molecule type" value="Genomic_DNA"/>
</dbReference>
<dbReference type="Proteomes" id="UP001339911">
    <property type="component" value="Unassembled WGS sequence"/>
</dbReference>
<keyword evidence="4 7" id="KW-0689">Ribosomal protein</keyword>
<gene>
    <name evidence="7 9" type="primary">rpsT</name>
    <name evidence="9" type="ORF">V1634_29190</name>
</gene>
<dbReference type="NCBIfam" id="TIGR00029">
    <property type="entry name" value="S20"/>
    <property type="match status" value="1"/>
</dbReference>
<sequence>MANIKSQIKRNRQNEKRRLRNKSVKSSLKTAIRKFNEATESGDSAKATELMRDASRKLDKAVSKGVIHQNQAANRKSAIAKRLQSLSA</sequence>
<dbReference type="PANTHER" id="PTHR33398">
    <property type="entry name" value="30S RIBOSOMAL PROTEIN S20"/>
    <property type="match status" value="1"/>
</dbReference>
<evidence type="ECO:0000256" key="4">
    <source>
        <dbReference type="ARBA" id="ARBA00022980"/>
    </source>
</evidence>
<dbReference type="PANTHER" id="PTHR33398:SF1">
    <property type="entry name" value="SMALL RIBOSOMAL SUBUNIT PROTEIN BS20C"/>
    <property type="match status" value="1"/>
</dbReference>
<name>A0ABU7SLT2_9ACTN</name>
<accession>A0ABU7SLT2</accession>
<protein>
    <recommendedName>
        <fullName evidence="6 7">Small ribosomal subunit protein bS20</fullName>
    </recommendedName>
</protein>
<dbReference type="GO" id="GO:0005840">
    <property type="term" value="C:ribosome"/>
    <property type="evidence" value="ECO:0007669"/>
    <property type="project" value="UniProtKB-KW"/>
</dbReference>
<dbReference type="SUPFAM" id="SSF46992">
    <property type="entry name" value="Ribosomal protein S20"/>
    <property type="match status" value="1"/>
</dbReference>
<keyword evidence="2 7" id="KW-0699">rRNA-binding</keyword>
<comment type="caution">
    <text evidence="9">The sequence shown here is derived from an EMBL/GenBank/DDBJ whole genome shotgun (WGS) entry which is preliminary data.</text>
</comment>
<comment type="function">
    <text evidence="7">Binds directly to 16S ribosomal RNA.</text>
</comment>
<evidence type="ECO:0000256" key="2">
    <source>
        <dbReference type="ARBA" id="ARBA00022730"/>
    </source>
</evidence>
<evidence type="ECO:0000256" key="1">
    <source>
        <dbReference type="ARBA" id="ARBA00007634"/>
    </source>
</evidence>
<dbReference type="InterPro" id="IPR002583">
    <property type="entry name" value="Ribosomal_bS20"/>
</dbReference>
<keyword evidence="10" id="KW-1185">Reference proteome</keyword>
<keyword evidence="5 7" id="KW-0687">Ribonucleoprotein</keyword>
<dbReference type="HAMAP" id="MF_00500">
    <property type="entry name" value="Ribosomal_bS20"/>
    <property type="match status" value="1"/>
</dbReference>
<feature type="region of interest" description="Disordered" evidence="8">
    <location>
        <begin position="62"/>
        <end position="88"/>
    </location>
</feature>
<evidence type="ECO:0000256" key="8">
    <source>
        <dbReference type="SAM" id="MobiDB-lite"/>
    </source>
</evidence>
<dbReference type="InterPro" id="IPR036510">
    <property type="entry name" value="Ribosomal_bS20_sf"/>
</dbReference>
<reference evidence="9 10" key="1">
    <citation type="submission" date="2024-01" db="EMBL/GenBank/DDBJ databases">
        <title>Genome insights into Plantactinospora veratri sp. nov.</title>
        <authorList>
            <person name="Wang L."/>
        </authorList>
    </citation>
    <scope>NUCLEOTIDE SEQUENCE [LARGE SCALE GENOMIC DNA]</scope>
    <source>
        <strain evidence="9 10">NEAU-FHS4</strain>
    </source>
</reference>
<proteinExistence type="inferred from homology"/>
<organism evidence="9 10">
    <name type="scientific">Plantactinospora veratri</name>
    <dbReference type="NCBI Taxonomy" id="1436122"/>
    <lineage>
        <taxon>Bacteria</taxon>
        <taxon>Bacillati</taxon>
        <taxon>Actinomycetota</taxon>
        <taxon>Actinomycetes</taxon>
        <taxon>Micromonosporales</taxon>
        <taxon>Micromonosporaceae</taxon>
        <taxon>Plantactinospora</taxon>
    </lineage>
</organism>
<evidence type="ECO:0000256" key="7">
    <source>
        <dbReference type="HAMAP-Rule" id="MF_00500"/>
    </source>
</evidence>
<evidence type="ECO:0000256" key="6">
    <source>
        <dbReference type="ARBA" id="ARBA00035136"/>
    </source>
</evidence>
<dbReference type="Gene3D" id="1.20.58.110">
    <property type="entry name" value="Ribosomal protein S20"/>
    <property type="match status" value="1"/>
</dbReference>
<feature type="region of interest" description="Disordered" evidence="8">
    <location>
        <begin position="1"/>
        <end position="27"/>
    </location>
</feature>
<evidence type="ECO:0000313" key="10">
    <source>
        <dbReference type="Proteomes" id="UP001339911"/>
    </source>
</evidence>
<dbReference type="RefSeq" id="WP_331210943.1">
    <property type="nucleotide sequence ID" value="NZ_JAZGQL010000029.1"/>
</dbReference>
<evidence type="ECO:0000313" key="9">
    <source>
        <dbReference type="EMBL" id="MEE6310921.1"/>
    </source>
</evidence>